<dbReference type="SUPFAM" id="SSF57667">
    <property type="entry name" value="beta-beta-alpha zinc fingers"/>
    <property type="match status" value="1"/>
</dbReference>
<feature type="region of interest" description="Disordered" evidence="7">
    <location>
        <begin position="261"/>
        <end position="305"/>
    </location>
</feature>
<feature type="region of interest" description="Disordered" evidence="7">
    <location>
        <begin position="198"/>
        <end position="217"/>
    </location>
</feature>
<feature type="region of interest" description="Disordered" evidence="7">
    <location>
        <begin position="52"/>
        <end position="76"/>
    </location>
</feature>
<dbReference type="InterPro" id="IPR051643">
    <property type="entry name" value="Transcr_Reg_ZincFinger"/>
</dbReference>
<evidence type="ECO:0000256" key="1">
    <source>
        <dbReference type="ARBA" id="ARBA00004123"/>
    </source>
</evidence>
<reference evidence="9 10" key="1">
    <citation type="submission" date="2024-03" db="EMBL/GenBank/DDBJ databases">
        <title>Genome-scale model development and genomic sequencing of the oleaginous clade Lipomyces.</title>
        <authorList>
            <consortium name="Lawrence Berkeley National Laboratory"/>
            <person name="Czajka J.J."/>
            <person name="Han Y."/>
            <person name="Kim J."/>
            <person name="Mondo S.J."/>
            <person name="Hofstad B.A."/>
            <person name="Robles A."/>
            <person name="Haridas S."/>
            <person name="Riley R."/>
            <person name="LaButti K."/>
            <person name="Pangilinan J."/>
            <person name="Andreopoulos W."/>
            <person name="Lipzen A."/>
            <person name="Yan J."/>
            <person name="Wang M."/>
            <person name="Ng V."/>
            <person name="Grigoriev I.V."/>
            <person name="Spatafora J.W."/>
            <person name="Magnuson J.K."/>
            <person name="Baker S.E."/>
            <person name="Pomraning K.R."/>
        </authorList>
    </citation>
    <scope>NUCLEOTIDE SEQUENCE [LARGE SCALE GENOMIC DNA]</scope>
    <source>
        <strain evidence="9 10">Phaff 52-87</strain>
    </source>
</reference>
<dbReference type="PROSITE" id="PS00028">
    <property type="entry name" value="ZINC_FINGER_C2H2_1"/>
    <property type="match status" value="1"/>
</dbReference>
<dbReference type="GeneID" id="90041078"/>
<organism evidence="9 10">
    <name type="scientific">Myxozyma melibiosi</name>
    <dbReference type="NCBI Taxonomy" id="54550"/>
    <lineage>
        <taxon>Eukaryota</taxon>
        <taxon>Fungi</taxon>
        <taxon>Dikarya</taxon>
        <taxon>Ascomycota</taxon>
        <taxon>Saccharomycotina</taxon>
        <taxon>Lipomycetes</taxon>
        <taxon>Lipomycetales</taxon>
        <taxon>Lipomycetaceae</taxon>
        <taxon>Myxozyma</taxon>
    </lineage>
</organism>
<dbReference type="PANTHER" id="PTHR24396:SF19">
    <property type="entry name" value="FI01119P"/>
    <property type="match status" value="1"/>
</dbReference>
<feature type="compositionally biased region" description="Low complexity" evidence="7">
    <location>
        <begin position="410"/>
        <end position="445"/>
    </location>
</feature>
<dbReference type="Gene3D" id="3.30.160.60">
    <property type="entry name" value="Classic Zinc Finger"/>
    <property type="match status" value="1"/>
</dbReference>
<protein>
    <recommendedName>
        <fullName evidence="8">C2H2-type domain-containing protein</fullName>
    </recommendedName>
</protein>
<keyword evidence="3 6" id="KW-0863">Zinc-finger</keyword>
<feature type="region of interest" description="Disordered" evidence="7">
    <location>
        <begin position="403"/>
        <end position="477"/>
    </location>
</feature>
<evidence type="ECO:0000256" key="5">
    <source>
        <dbReference type="ARBA" id="ARBA00023242"/>
    </source>
</evidence>
<dbReference type="InterPro" id="IPR013087">
    <property type="entry name" value="Znf_C2H2_type"/>
</dbReference>
<name>A0ABR1EZ07_9ASCO</name>
<evidence type="ECO:0000256" key="6">
    <source>
        <dbReference type="PROSITE-ProRule" id="PRU00042"/>
    </source>
</evidence>
<comment type="caution">
    <text evidence="9">The sequence shown here is derived from an EMBL/GenBank/DDBJ whole genome shotgun (WGS) entry which is preliminary data.</text>
</comment>
<keyword evidence="2" id="KW-0479">Metal-binding</keyword>
<dbReference type="SMART" id="SM00355">
    <property type="entry name" value="ZnF_C2H2"/>
    <property type="match status" value="2"/>
</dbReference>
<comment type="subcellular location">
    <subcellularLocation>
        <location evidence="1">Nucleus</location>
    </subcellularLocation>
</comment>
<dbReference type="EMBL" id="JBBJBU010000015">
    <property type="protein sequence ID" value="KAK7202852.1"/>
    <property type="molecule type" value="Genomic_DNA"/>
</dbReference>
<keyword evidence="10" id="KW-1185">Reference proteome</keyword>
<keyword evidence="4" id="KW-0862">Zinc</keyword>
<dbReference type="Proteomes" id="UP001498771">
    <property type="component" value="Unassembled WGS sequence"/>
</dbReference>
<evidence type="ECO:0000313" key="9">
    <source>
        <dbReference type="EMBL" id="KAK7202852.1"/>
    </source>
</evidence>
<evidence type="ECO:0000313" key="10">
    <source>
        <dbReference type="Proteomes" id="UP001498771"/>
    </source>
</evidence>
<evidence type="ECO:0000256" key="2">
    <source>
        <dbReference type="ARBA" id="ARBA00022723"/>
    </source>
</evidence>
<accession>A0ABR1EZ07</accession>
<feature type="domain" description="C2H2-type" evidence="8">
    <location>
        <begin position="477"/>
        <end position="504"/>
    </location>
</feature>
<evidence type="ECO:0000256" key="3">
    <source>
        <dbReference type="ARBA" id="ARBA00022771"/>
    </source>
</evidence>
<dbReference type="InterPro" id="IPR036236">
    <property type="entry name" value="Znf_C2H2_sf"/>
</dbReference>
<feature type="compositionally biased region" description="Polar residues" evidence="7">
    <location>
        <begin position="460"/>
        <end position="477"/>
    </location>
</feature>
<evidence type="ECO:0000256" key="4">
    <source>
        <dbReference type="ARBA" id="ARBA00022833"/>
    </source>
</evidence>
<dbReference type="PROSITE" id="PS50157">
    <property type="entry name" value="ZINC_FINGER_C2H2_2"/>
    <property type="match status" value="1"/>
</dbReference>
<dbReference type="RefSeq" id="XP_064765885.1">
    <property type="nucleotide sequence ID" value="XM_064915566.1"/>
</dbReference>
<keyword evidence="5" id="KW-0539">Nucleus</keyword>
<proteinExistence type="predicted"/>
<feature type="compositionally biased region" description="Low complexity" evidence="7">
    <location>
        <begin position="52"/>
        <end position="75"/>
    </location>
</feature>
<sequence length="590" mass="63695">MSDLSLWSSICSLFSLDYKPSHHLSLFAPISSFLAKPASLFSSLFSSFFFRSTTPKSTSSPSKSITSPSKAPSTPDDVQLFPQIILDLRLTASPSALSDTKTATPCATDPTATLHQVHNAGGELVGFDLADSGMQSSYMLQLQPQLQYQPQFVAPQVFPAVDSATDPGDFLNKLDELEVYIAQMRNRLSAAAAAAASTTSSSSSPSSSASPSVATSQTSADDLYHALPAFSLDPNAPRVVRRRNERQNMYSAAPYVRPSSASASAYGHQHLPQQQQQQPSFVVPEDLSSSASWSSPAEFADQESPSTISAVESSYSFAPAPAINDPVEQFTHHHDFVDLQGKESSFDDPFSALDLVHQHGHQQSQTQYANSGLLVQPFVAMHNNSLDDQQMFMHQHQYVGQPPVSMHIASPSSSISSPQTSTGSSSSANSPASSNSSPSSSPPKSHAGVASPDQSIMMGSDTNSSPMHMNSSSQPTFQCPHCPSKFRIKGYLTRHLKKHAMNKAYTCPFYDPTSPSPCHSTGGFSRRDTYKTHLKSRHFVYPTGTRSDQRAGMRGWCAACGVMFDCNENWVENHVEGGECGAFQSVPMYA</sequence>
<dbReference type="PANTHER" id="PTHR24396">
    <property type="entry name" value="ZINC FINGER PROTEIN"/>
    <property type="match status" value="1"/>
</dbReference>
<evidence type="ECO:0000259" key="8">
    <source>
        <dbReference type="PROSITE" id="PS50157"/>
    </source>
</evidence>
<gene>
    <name evidence="9" type="ORF">BZA70DRAFT_95823</name>
</gene>
<evidence type="ECO:0000256" key="7">
    <source>
        <dbReference type="SAM" id="MobiDB-lite"/>
    </source>
</evidence>